<reference evidence="1" key="1">
    <citation type="submission" date="2023-04" db="EMBL/GenBank/DDBJ databases">
        <title>A chromosome-level genome assembly of the parasitoid wasp Eretmocerus hayati.</title>
        <authorList>
            <person name="Zhong Y."/>
            <person name="Liu S."/>
            <person name="Liu Y."/>
        </authorList>
    </citation>
    <scope>NUCLEOTIDE SEQUENCE</scope>
    <source>
        <strain evidence="1">ZJU_SS_LIU_2023</strain>
    </source>
</reference>
<comment type="caution">
    <text evidence="1">The sequence shown here is derived from an EMBL/GenBank/DDBJ whole genome shotgun (WGS) entry which is preliminary data.</text>
</comment>
<dbReference type="EMBL" id="CM056743">
    <property type="protein sequence ID" value="KAJ8669190.1"/>
    <property type="molecule type" value="Genomic_DNA"/>
</dbReference>
<dbReference type="Proteomes" id="UP001239111">
    <property type="component" value="Chromosome 3"/>
</dbReference>
<sequence length="186" mass="20535">MVRVEHVDILDNNVNLMQAIDRDHNLFDPGEQDLEAGPEELIPVMDLEQFEINDDDSMQMLANQVRQSTEHGEQAARNVGDVPQRMIPVVDLSDFDDDDVPIEIIPEAGRIMPSDDPEILLGGVPPEAANALVHEGPIAAASSMEGTSLDQYTPIPQKLSRVSIVLKTLNEKTSETAIELIIREAY</sequence>
<accession>A0ACC2NDF9</accession>
<evidence type="ECO:0000313" key="1">
    <source>
        <dbReference type="EMBL" id="KAJ8669190.1"/>
    </source>
</evidence>
<name>A0ACC2NDF9_9HYME</name>
<organism evidence="1 2">
    <name type="scientific">Eretmocerus hayati</name>
    <dbReference type="NCBI Taxonomy" id="131215"/>
    <lineage>
        <taxon>Eukaryota</taxon>
        <taxon>Metazoa</taxon>
        <taxon>Ecdysozoa</taxon>
        <taxon>Arthropoda</taxon>
        <taxon>Hexapoda</taxon>
        <taxon>Insecta</taxon>
        <taxon>Pterygota</taxon>
        <taxon>Neoptera</taxon>
        <taxon>Endopterygota</taxon>
        <taxon>Hymenoptera</taxon>
        <taxon>Apocrita</taxon>
        <taxon>Proctotrupomorpha</taxon>
        <taxon>Chalcidoidea</taxon>
        <taxon>Aphelinidae</taxon>
        <taxon>Aphelininae</taxon>
        <taxon>Eretmocerus</taxon>
    </lineage>
</organism>
<evidence type="ECO:0000313" key="2">
    <source>
        <dbReference type="Proteomes" id="UP001239111"/>
    </source>
</evidence>
<gene>
    <name evidence="1" type="ORF">QAD02_000449</name>
</gene>
<proteinExistence type="predicted"/>
<keyword evidence="2" id="KW-1185">Reference proteome</keyword>
<protein>
    <submittedName>
        <fullName evidence="1">Uncharacterized protein</fullName>
    </submittedName>
</protein>